<protein>
    <submittedName>
        <fullName evidence="3">DUF802 domain-containing protein</fullName>
    </submittedName>
</protein>
<accession>A0ABU9CK73</accession>
<feature type="transmembrane region" description="Helical" evidence="1">
    <location>
        <begin position="34"/>
        <end position="53"/>
    </location>
</feature>
<gene>
    <name evidence="3" type="ORF">AACH10_12735</name>
</gene>
<dbReference type="EMBL" id="JBBUTH010000007">
    <property type="protein sequence ID" value="MEK8051109.1"/>
    <property type="molecule type" value="Genomic_DNA"/>
</dbReference>
<dbReference type="RefSeq" id="WP_341410800.1">
    <property type="nucleotide sequence ID" value="NZ_JBBUTH010000007.1"/>
</dbReference>
<dbReference type="Gene3D" id="1.20.5.1230">
    <property type="entry name" value="Apolipoprotein A-I"/>
    <property type="match status" value="1"/>
</dbReference>
<feature type="domain" description="DUF802" evidence="2">
    <location>
        <begin position="447"/>
        <end position="497"/>
    </location>
</feature>
<feature type="transmembrane region" description="Helical" evidence="1">
    <location>
        <begin position="113"/>
        <end position="135"/>
    </location>
</feature>
<keyword evidence="1" id="KW-0472">Membrane</keyword>
<name>A0ABU9CK73_9BURK</name>
<reference evidence="3 4" key="1">
    <citation type="submission" date="2024-04" db="EMBL/GenBank/DDBJ databases">
        <title>Novel species of the genus Ideonella isolated from streams.</title>
        <authorList>
            <person name="Lu H."/>
        </authorList>
    </citation>
    <scope>NUCLEOTIDE SEQUENCE [LARGE SCALE GENOMIC DNA]</scope>
    <source>
        <strain evidence="3 4">DXS22W</strain>
    </source>
</reference>
<dbReference type="SUPFAM" id="SSF58113">
    <property type="entry name" value="Apolipoprotein A-I"/>
    <property type="match status" value="1"/>
</dbReference>
<evidence type="ECO:0000313" key="4">
    <source>
        <dbReference type="Proteomes" id="UP001365405"/>
    </source>
</evidence>
<proteinExistence type="predicted"/>
<dbReference type="Pfam" id="PF05650">
    <property type="entry name" value="DUF802"/>
    <property type="match status" value="1"/>
</dbReference>
<evidence type="ECO:0000313" key="3">
    <source>
        <dbReference type="EMBL" id="MEK8051109.1"/>
    </source>
</evidence>
<evidence type="ECO:0000256" key="1">
    <source>
        <dbReference type="SAM" id="Phobius"/>
    </source>
</evidence>
<comment type="caution">
    <text evidence="3">The sequence shown here is derived from an EMBL/GenBank/DDBJ whole genome shotgun (WGS) entry which is preliminary data.</text>
</comment>
<feature type="transmembrane region" description="Helical" evidence="1">
    <location>
        <begin position="9"/>
        <end position="28"/>
    </location>
</feature>
<evidence type="ECO:0000259" key="2">
    <source>
        <dbReference type="Pfam" id="PF05650"/>
    </source>
</evidence>
<keyword evidence="4" id="KW-1185">Reference proteome</keyword>
<organism evidence="3 4">
    <name type="scientific">Pseudaquabacterium inlustre</name>
    <dbReference type="NCBI Taxonomy" id="2984192"/>
    <lineage>
        <taxon>Bacteria</taxon>
        <taxon>Pseudomonadati</taxon>
        <taxon>Pseudomonadota</taxon>
        <taxon>Betaproteobacteria</taxon>
        <taxon>Burkholderiales</taxon>
        <taxon>Sphaerotilaceae</taxon>
        <taxon>Pseudaquabacterium</taxon>
    </lineage>
</organism>
<keyword evidence="1" id="KW-1133">Transmembrane helix</keyword>
<dbReference type="InterPro" id="IPR008520">
    <property type="entry name" value="DUF802"/>
</dbReference>
<dbReference type="Proteomes" id="UP001365405">
    <property type="component" value="Unassembled WGS sequence"/>
</dbReference>
<sequence>MNAHLGTRAALAAYALGGLAVAWVAAGYVPSNPLALVMTLLIGAVYAVGGLELRRFHQASQALDGALQGLATDPAPADAAGLDAWLARLPAGLAPSVRLRIAGQRVALPGPGLTPYLVGLLVLLGMLGTFVGMVVTLKGAVSALEATSDLAAIRAALTAPVRGLGVAFGTSVAGVAASAMLGLVSALCRRERLAVAQALDAAVAGALRVFHPAHQRDQQRELQREQALRLQQQQVQALPDVAAQLQALITQFGQQSQGLMAQLAQQNQALSTQLAQHSEAVAAQLARHGQAVAAEVGGLGRTVAAEVAQHSREAMAELARQGQAVSETVAGHTREAMAQVAQHSAGTATGLTQQLDTLAGQLAQQHQALATQLADGQTQFHREAGSAYTALAASVDQSLRDSLAESARQAGATLAPVVQATMDAIGRDTTTLHERTAGALEQRLDGLSQRFDSAMAQVTSGWAEALAEHRRHSGDAADALRQALDGAARTLANQSGEVLARLDAAHAGWTEALAAQDAQRQATLTQAVQGMASALQAEWQQAGAQAQAQQAQICATLEATAQRLQAQAEAQSRDTLAEMAAVMAGVAEAPRAAAEVIGQLREKLSDSMARDNALLEERTRILDTLGGLLATVNAAATEQRSAIDGLVASSGAMLAQTAAQFGERVQAESTRLADTAAQIAGSATDVASLGEAFGGAVAQFGASSQVLTAHLERLEAALSQATARSDEQLAYYVAQAREVIDLSLLSQKQIVEDLQRLAQQPSLFAAEAG</sequence>
<keyword evidence="1" id="KW-0812">Transmembrane</keyword>